<dbReference type="InterPro" id="IPR001789">
    <property type="entry name" value="Sig_transdc_resp-reg_receiver"/>
</dbReference>
<dbReference type="PRINTS" id="PR01590">
    <property type="entry name" value="HTHFIS"/>
</dbReference>
<keyword evidence="3" id="KW-0805">Transcription regulation</keyword>
<dbReference type="InterPro" id="IPR025943">
    <property type="entry name" value="Sigma_54_int_dom_ATP-bd_2"/>
</dbReference>
<dbReference type="SUPFAM" id="SSF52540">
    <property type="entry name" value="P-loop containing nucleoside triphosphate hydrolases"/>
    <property type="match status" value="1"/>
</dbReference>
<dbReference type="PROSITE" id="PS50045">
    <property type="entry name" value="SIGMA54_INTERACT_4"/>
    <property type="match status" value="1"/>
</dbReference>
<evidence type="ECO:0000256" key="2">
    <source>
        <dbReference type="ARBA" id="ARBA00022840"/>
    </source>
</evidence>
<dbReference type="AlphaFoldDB" id="A0A518CVK8"/>
<dbReference type="RefSeq" id="WP_145182639.1">
    <property type="nucleotide sequence ID" value="NZ_CP036290.1"/>
</dbReference>
<dbReference type="Pfam" id="PF02954">
    <property type="entry name" value="HTH_8"/>
    <property type="match status" value="1"/>
</dbReference>
<keyword evidence="2" id="KW-0067">ATP-binding</keyword>
<evidence type="ECO:0000259" key="8">
    <source>
        <dbReference type="PROSITE" id="PS50110"/>
    </source>
</evidence>
<dbReference type="InterPro" id="IPR011006">
    <property type="entry name" value="CheY-like_superfamily"/>
</dbReference>
<dbReference type="InterPro" id="IPR027417">
    <property type="entry name" value="P-loop_NTPase"/>
</dbReference>
<dbReference type="Gene3D" id="1.10.8.60">
    <property type="match status" value="1"/>
</dbReference>
<evidence type="ECO:0000256" key="3">
    <source>
        <dbReference type="ARBA" id="ARBA00023015"/>
    </source>
</evidence>
<dbReference type="InterPro" id="IPR025662">
    <property type="entry name" value="Sigma_54_int_dom_ATP-bd_1"/>
</dbReference>
<dbReference type="PROSITE" id="PS50110">
    <property type="entry name" value="RESPONSE_REGULATORY"/>
    <property type="match status" value="1"/>
</dbReference>
<evidence type="ECO:0000256" key="5">
    <source>
        <dbReference type="ARBA" id="ARBA00023163"/>
    </source>
</evidence>
<gene>
    <name evidence="9" type="primary">zraR_1</name>
    <name evidence="9" type="ORF">Pla163_03570</name>
</gene>
<dbReference type="Pfam" id="PF00158">
    <property type="entry name" value="Sigma54_activat"/>
    <property type="match status" value="1"/>
</dbReference>
<feature type="modified residue" description="4-aspartylphosphate" evidence="6">
    <location>
        <position position="54"/>
    </location>
</feature>
<evidence type="ECO:0000313" key="10">
    <source>
        <dbReference type="Proteomes" id="UP000319342"/>
    </source>
</evidence>
<proteinExistence type="predicted"/>
<dbReference type="PROSITE" id="PS00675">
    <property type="entry name" value="SIGMA54_INTERACT_1"/>
    <property type="match status" value="1"/>
</dbReference>
<feature type="domain" description="Sigma-54 factor interaction" evidence="7">
    <location>
        <begin position="144"/>
        <end position="372"/>
    </location>
</feature>
<keyword evidence="10" id="KW-1185">Reference proteome</keyword>
<dbReference type="InterPro" id="IPR025944">
    <property type="entry name" value="Sigma_54_int_dom_CS"/>
</dbReference>
<dbReference type="SMART" id="SM00382">
    <property type="entry name" value="AAA"/>
    <property type="match status" value="1"/>
</dbReference>
<dbReference type="OrthoDB" id="9807827at2"/>
<dbReference type="InterPro" id="IPR002197">
    <property type="entry name" value="HTH_Fis"/>
</dbReference>
<dbReference type="SUPFAM" id="SSF46689">
    <property type="entry name" value="Homeodomain-like"/>
    <property type="match status" value="1"/>
</dbReference>
<dbReference type="PANTHER" id="PTHR32071">
    <property type="entry name" value="TRANSCRIPTIONAL REGULATORY PROTEIN"/>
    <property type="match status" value="1"/>
</dbReference>
<dbReference type="FunFam" id="3.40.50.300:FF:000006">
    <property type="entry name" value="DNA-binding transcriptional regulator NtrC"/>
    <property type="match status" value="1"/>
</dbReference>
<dbReference type="Pfam" id="PF00072">
    <property type="entry name" value="Response_reg"/>
    <property type="match status" value="1"/>
</dbReference>
<accession>A0A518CVK8</accession>
<dbReference type="Gene3D" id="3.40.50.2300">
    <property type="match status" value="1"/>
</dbReference>
<dbReference type="PROSITE" id="PS00676">
    <property type="entry name" value="SIGMA54_INTERACT_2"/>
    <property type="match status" value="1"/>
</dbReference>
<dbReference type="PROSITE" id="PS00688">
    <property type="entry name" value="SIGMA54_INTERACT_3"/>
    <property type="match status" value="1"/>
</dbReference>
<keyword evidence="6" id="KW-0597">Phosphoprotein</keyword>
<evidence type="ECO:0000259" key="7">
    <source>
        <dbReference type="PROSITE" id="PS50045"/>
    </source>
</evidence>
<evidence type="ECO:0000256" key="1">
    <source>
        <dbReference type="ARBA" id="ARBA00022741"/>
    </source>
</evidence>
<dbReference type="Pfam" id="PF25601">
    <property type="entry name" value="AAA_lid_14"/>
    <property type="match status" value="1"/>
</dbReference>
<feature type="domain" description="Response regulatory" evidence="8">
    <location>
        <begin position="5"/>
        <end position="119"/>
    </location>
</feature>
<evidence type="ECO:0000256" key="6">
    <source>
        <dbReference type="PROSITE-ProRule" id="PRU00169"/>
    </source>
</evidence>
<keyword evidence="5" id="KW-0804">Transcription</keyword>
<dbReference type="CDD" id="cd00009">
    <property type="entry name" value="AAA"/>
    <property type="match status" value="1"/>
</dbReference>
<dbReference type="GO" id="GO:0005524">
    <property type="term" value="F:ATP binding"/>
    <property type="evidence" value="ECO:0007669"/>
    <property type="project" value="UniProtKB-KW"/>
</dbReference>
<keyword evidence="4" id="KW-0238">DNA-binding</keyword>
<dbReference type="SMART" id="SM00448">
    <property type="entry name" value="REC"/>
    <property type="match status" value="1"/>
</dbReference>
<name>A0A518CVK8_9BACT</name>
<dbReference type="InterPro" id="IPR058031">
    <property type="entry name" value="AAA_lid_NorR"/>
</dbReference>
<dbReference type="InterPro" id="IPR003593">
    <property type="entry name" value="AAA+_ATPase"/>
</dbReference>
<keyword evidence="1" id="KW-0547">Nucleotide-binding</keyword>
<protein>
    <submittedName>
        <fullName evidence="9">Transcriptional regulatory protein ZraR</fullName>
    </submittedName>
</protein>
<evidence type="ECO:0000313" key="9">
    <source>
        <dbReference type="EMBL" id="QDU83259.1"/>
    </source>
</evidence>
<evidence type="ECO:0000256" key="4">
    <source>
        <dbReference type="ARBA" id="ARBA00023125"/>
    </source>
</evidence>
<dbReference type="GO" id="GO:0000160">
    <property type="term" value="P:phosphorelay signal transduction system"/>
    <property type="evidence" value="ECO:0007669"/>
    <property type="project" value="InterPro"/>
</dbReference>
<dbReference type="Gene3D" id="3.40.50.300">
    <property type="entry name" value="P-loop containing nucleotide triphosphate hydrolases"/>
    <property type="match status" value="1"/>
</dbReference>
<dbReference type="EMBL" id="CP036290">
    <property type="protein sequence ID" value="QDU83259.1"/>
    <property type="molecule type" value="Genomic_DNA"/>
</dbReference>
<dbReference type="InterPro" id="IPR009057">
    <property type="entry name" value="Homeodomain-like_sf"/>
</dbReference>
<organism evidence="9 10">
    <name type="scientific">Rohdeia mirabilis</name>
    <dbReference type="NCBI Taxonomy" id="2528008"/>
    <lineage>
        <taxon>Bacteria</taxon>
        <taxon>Pseudomonadati</taxon>
        <taxon>Planctomycetota</taxon>
        <taxon>Planctomycetia</taxon>
        <taxon>Planctomycetia incertae sedis</taxon>
        <taxon>Rohdeia</taxon>
    </lineage>
</organism>
<dbReference type="PANTHER" id="PTHR32071:SF100">
    <property type="entry name" value="RESPONSE REGULATOR PROTEIN PILR"/>
    <property type="match status" value="1"/>
</dbReference>
<dbReference type="GO" id="GO:0043565">
    <property type="term" value="F:sequence-specific DNA binding"/>
    <property type="evidence" value="ECO:0007669"/>
    <property type="project" value="InterPro"/>
</dbReference>
<dbReference type="SUPFAM" id="SSF52172">
    <property type="entry name" value="CheY-like"/>
    <property type="match status" value="1"/>
</dbReference>
<sequence length="446" mass="48729">MKRPRILFVDDDDVLRRTLARELENMDFAVHALPDHHGAVDALEEFAPTVALLDLRMPEVGGLDLMRRLHAVAPDLQVVVLTGHGAVPEAVDAMRSGAFDFLTKPAPLDLVESTIARAHCHSVTLRENRNLIRLVQRGPEGATIVGESQPMLELRELTTRMAKGGANVLILGESGTGKELVARSIHAQSDRADKPFVVINCGALPESLIASELFGHEKGAFTGADRSKVGLLEAADGGTVFLDEIGELPLTMQPALLRALQFGEIQPVGARHTRTIDVRVLAATHRDPVEGITEGWFREDLYYRLSALVLNVPALRDRPEDIGLLARTFLDAQTRARDPHWTFAPAALELMARNEWPGNVRELENAVTRLATLAAGPSIEAGDVERHVLQSRRRVSGELPTLDLEQLEGLALQEALRRHAGDKRAAAAELGVSLTTVYNKLSKYGL</sequence>
<dbReference type="GO" id="GO:0006355">
    <property type="term" value="P:regulation of DNA-templated transcription"/>
    <property type="evidence" value="ECO:0007669"/>
    <property type="project" value="InterPro"/>
</dbReference>
<reference evidence="9 10" key="1">
    <citation type="submission" date="2019-02" db="EMBL/GenBank/DDBJ databases">
        <title>Deep-cultivation of Planctomycetes and their phenomic and genomic characterization uncovers novel biology.</title>
        <authorList>
            <person name="Wiegand S."/>
            <person name="Jogler M."/>
            <person name="Boedeker C."/>
            <person name="Pinto D."/>
            <person name="Vollmers J."/>
            <person name="Rivas-Marin E."/>
            <person name="Kohn T."/>
            <person name="Peeters S.H."/>
            <person name="Heuer A."/>
            <person name="Rast P."/>
            <person name="Oberbeckmann S."/>
            <person name="Bunk B."/>
            <person name="Jeske O."/>
            <person name="Meyerdierks A."/>
            <person name="Storesund J.E."/>
            <person name="Kallscheuer N."/>
            <person name="Luecker S."/>
            <person name="Lage O.M."/>
            <person name="Pohl T."/>
            <person name="Merkel B.J."/>
            <person name="Hornburger P."/>
            <person name="Mueller R.-W."/>
            <person name="Bruemmer F."/>
            <person name="Labrenz M."/>
            <person name="Spormann A.M."/>
            <person name="Op den Camp H."/>
            <person name="Overmann J."/>
            <person name="Amann R."/>
            <person name="Jetten M.S.M."/>
            <person name="Mascher T."/>
            <person name="Medema M.H."/>
            <person name="Devos D.P."/>
            <person name="Kaster A.-K."/>
            <person name="Ovreas L."/>
            <person name="Rohde M."/>
            <person name="Galperin M.Y."/>
            <person name="Jogler C."/>
        </authorList>
    </citation>
    <scope>NUCLEOTIDE SEQUENCE [LARGE SCALE GENOMIC DNA]</scope>
    <source>
        <strain evidence="9 10">Pla163</strain>
    </source>
</reference>
<dbReference type="Proteomes" id="UP000319342">
    <property type="component" value="Chromosome"/>
</dbReference>
<dbReference type="InterPro" id="IPR002078">
    <property type="entry name" value="Sigma_54_int"/>
</dbReference>
<dbReference type="Gene3D" id="1.10.10.60">
    <property type="entry name" value="Homeodomain-like"/>
    <property type="match status" value="1"/>
</dbReference>